<feature type="compositionally biased region" description="Acidic residues" evidence="1">
    <location>
        <begin position="34"/>
        <end position="56"/>
    </location>
</feature>
<reference evidence="2" key="1">
    <citation type="submission" date="2022-09" db="EMBL/GenBank/DDBJ databases">
        <title>Fusarium specimens isolated from Avocado Roots.</title>
        <authorList>
            <person name="Stajich J."/>
            <person name="Roper C."/>
            <person name="Heimlech-Rivalta G."/>
        </authorList>
    </citation>
    <scope>NUCLEOTIDE SEQUENCE</scope>
    <source>
        <strain evidence="2">CF00095</strain>
    </source>
</reference>
<evidence type="ECO:0000313" key="3">
    <source>
        <dbReference type="Proteomes" id="UP001152024"/>
    </source>
</evidence>
<proteinExistence type="predicted"/>
<accession>A0ABQ8R1K4</accession>
<dbReference type="EMBL" id="JAOQBH010000018">
    <property type="protein sequence ID" value="KAJ4123040.1"/>
    <property type="molecule type" value="Genomic_DNA"/>
</dbReference>
<organism evidence="2 3">
    <name type="scientific">Fusarium equiseti</name>
    <name type="common">Fusarium scirpi</name>
    <dbReference type="NCBI Taxonomy" id="61235"/>
    <lineage>
        <taxon>Eukaryota</taxon>
        <taxon>Fungi</taxon>
        <taxon>Dikarya</taxon>
        <taxon>Ascomycota</taxon>
        <taxon>Pezizomycotina</taxon>
        <taxon>Sordariomycetes</taxon>
        <taxon>Hypocreomycetidae</taxon>
        <taxon>Hypocreales</taxon>
        <taxon>Nectriaceae</taxon>
        <taxon>Fusarium</taxon>
        <taxon>Fusarium incarnatum-equiseti species complex</taxon>
    </lineage>
</organism>
<name>A0ABQ8R1K4_FUSEQ</name>
<comment type="caution">
    <text evidence="2">The sequence shown here is derived from an EMBL/GenBank/DDBJ whole genome shotgun (WGS) entry which is preliminary data.</text>
</comment>
<dbReference type="Proteomes" id="UP001152024">
    <property type="component" value="Unassembled WGS sequence"/>
</dbReference>
<protein>
    <submittedName>
        <fullName evidence="2">Uncharacterized protein</fullName>
    </submittedName>
</protein>
<evidence type="ECO:0000256" key="1">
    <source>
        <dbReference type="SAM" id="MobiDB-lite"/>
    </source>
</evidence>
<gene>
    <name evidence="2" type="ORF">NW768_010032</name>
</gene>
<sequence>MPWNYHSKQLPLKITTLHPSYKMSDNEYVAYDPEAEESEIEQIEQTTTEELDEEGDKIDRENDKLYKDRYEGDVEMAKMKPIGFDKVY</sequence>
<feature type="region of interest" description="Disordered" evidence="1">
    <location>
        <begin position="34"/>
        <end position="64"/>
    </location>
</feature>
<keyword evidence="3" id="KW-1185">Reference proteome</keyword>
<evidence type="ECO:0000313" key="2">
    <source>
        <dbReference type="EMBL" id="KAJ4123040.1"/>
    </source>
</evidence>